<dbReference type="Proteomes" id="UP000007350">
    <property type="component" value="Unassembled WGS sequence"/>
</dbReference>
<evidence type="ECO:0000256" key="1">
    <source>
        <dbReference type="SAM" id="Coils"/>
    </source>
</evidence>
<dbReference type="AlphaFoldDB" id="K2MRN9"/>
<evidence type="ECO:0000313" key="3">
    <source>
        <dbReference type="Proteomes" id="UP000007350"/>
    </source>
</evidence>
<feature type="coiled-coil region" evidence="1">
    <location>
        <begin position="158"/>
        <end position="203"/>
    </location>
</feature>
<name>K2MRN9_TRYCR</name>
<reference evidence="2 3" key="1">
    <citation type="journal article" date="2012" name="BMC Genomics">
        <title>Comparative genomic analysis of human infective Trypanosoma cruzi lineages with the bat-restricted subspecies T. cruzi marinkellei.</title>
        <authorList>
            <person name="Franzen O."/>
            <person name="Talavera-Lopez C."/>
            <person name="Ochaya S."/>
            <person name="Butler C.E."/>
            <person name="Messenger L.A."/>
            <person name="Lewis M.D."/>
            <person name="Llewellyn M.S."/>
            <person name="Marinkelle C.J."/>
            <person name="Tyler K.M."/>
            <person name="Miles M.A."/>
            <person name="Andersson B."/>
        </authorList>
    </citation>
    <scope>NUCLEOTIDE SEQUENCE [LARGE SCALE GENOMIC DNA]</scope>
    <source>
        <strain evidence="2 3">B7</strain>
    </source>
</reference>
<dbReference type="EMBL" id="AHKC01008086">
    <property type="protein sequence ID" value="EKF37963.1"/>
    <property type="molecule type" value="Genomic_DNA"/>
</dbReference>
<proteinExistence type="predicted"/>
<keyword evidence="3" id="KW-1185">Reference proteome</keyword>
<protein>
    <submittedName>
        <fullName evidence="2">Uncharacterized protein</fullName>
    </submittedName>
</protein>
<evidence type="ECO:0000313" key="2">
    <source>
        <dbReference type="EMBL" id="EKF37963.1"/>
    </source>
</evidence>
<accession>K2MRN9</accession>
<comment type="caution">
    <text evidence="2">The sequence shown here is derived from an EMBL/GenBank/DDBJ whole genome shotgun (WGS) entry which is preliminary data.</text>
</comment>
<organism evidence="2 3">
    <name type="scientific">Trypanosoma cruzi marinkellei</name>
    <dbReference type="NCBI Taxonomy" id="85056"/>
    <lineage>
        <taxon>Eukaryota</taxon>
        <taxon>Discoba</taxon>
        <taxon>Euglenozoa</taxon>
        <taxon>Kinetoplastea</taxon>
        <taxon>Metakinetoplastina</taxon>
        <taxon>Trypanosomatida</taxon>
        <taxon>Trypanosomatidae</taxon>
        <taxon>Trypanosoma</taxon>
        <taxon>Schizotrypanum</taxon>
    </lineage>
</organism>
<dbReference type="OrthoDB" id="245817at2759"/>
<sequence length="288" mass="33102">MDNAQFLPGHLDALLSTPRRPTGLQAPEVRDKLLSKVLAFCLLGRPKDMDGAVREAENLLRKYEGMEGELISILRGKYGQPSDELVEKAKKLSYTYRNTLFGATHEVQSPSTEVANMGLRALANAGHSILARMHRERELEDVTWRRVHAAAKGMLVSLEEVQRRVAMQEVEVARLTSEHSRRLRELEEEDRNEEDLKSRLASNVTQLQLTLMRLRGGRHGGDDTVEAIRDTEYKRHILNTQRREEEDLIQVYRRVLRQHLTSYPLSSLREEIGRVDAELRKFMQDSPL</sequence>
<gene>
    <name evidence="2" type="ORF">MOQ_001832</name>
</gene>
<keyword evidence="1" id="KW-0175">Coiled coil</keyword>